<dbReference type="InterPro" id="IPR018972">
    <property type="entry name" value="Sas10_C_dom"/>
</dbReference>
<keyword evidence="3" id="KW-0597">Phosphoprotein</keyword>
<dbReference type="Pfam" id="PF09368">
    <property type="entry name" value="Sas10"/>
    <property type="match status" value="1"/>
</dbReference>
<evidence type="ECO:0000259" key="6">
    <source>
        <dbReference type="Pfam" id="PF09368"/>
    </source>
</evidence>
<feature type="compositionally biased region" description="Low complexity" evidence="5">
    <location>
        <begin position="431"/>
        <end position="441"/>
    </location>
</feature>
<evidence type="ECO:0000256" key="5">
    <source>
        <dbReference type="SAM" id="MobiDB-lite"/>
    </source>
</evidence>
<feature type="compositionally biased region" description="Acidic residues" evidence="5">
    <location>
        <begin position="130"/>
        <end position="144"/>
    </location>
</feature>
<dbReference type="GO" id="GO:0000462">
    <property type="term" value="P:maturation of SSU-rRNA from tricistronic rRNA transcript (SSU-rRNA, 5.8S rRNA, LSU-rRNA)"/>
    <property type="evidence" value="ECO:0007669"/>
    <property type="project" value="TreeGrafter"/>
</dbReference>
<keyword evidence="4" id="KW-0539">Nucleus</keyword>
<feature type="compositionally biased region" description="Basic residues" evidence="5">
    <location>
        <begin position="112"/>
        <end position="125"/>
    </location>
</feature>
<dbReference type="PANTHER" id="PTHR13237">
    <property type="entry name" value="SOMETHING ABOUT SILENCING PROTEIN 10-RELATED"/>
    <property type="match status" value="1"/>
</dbReference>
<dbReference type="OrthoDB" id="1924577at2759"/>
<evidence type="ECO:0000313" key="7">
    <source>
        <dbReference type="EMBL" id="RPD62772.1"/>
    </source>
</evidence>
<dbReference type="STRING" id="1328759.A0A5C2SG83"/>
<evidence type="ECO:0000313" key="8">
    <source>
        <dbReference type="Proteomes" id="UP000313359"/>
    </source>
</evidence>
<proteinExistence type="inferred from homology"/>
<feature type="compositionally biased region" description="Acidic residues" evidence="5">
    <location>
        <begin position="53"/>
        <end position="68"/>
    </location>
</feature>
<feature type="region of interest" description="Disordered" evidence="5">
    <location>
        <begin position="1"/>
        <end position="181"/>
    </location>
</feature>
<dbReference type="GO" id="GO:0032040">
    <property type="term" value="C:small-subunit processome"/>
    <property type="evidence" value="ECO:0007669"/>
    <property type="project" value="TreeGrafter"/>
</dbReference>
<protein>
    <recommendedName>
        <fullName evidence="6">Sas10 C-terminal domain-containing protein</fullName>
    </recommendedName>
</protein>
<feature type="compositionally biased region" description="Basic and acidic residues" evidence="5">
    <location>
        <begin position="42"/>
        <end position="52"/>
    </location>
</feature>
<dbReference type="Proteomes" id="UP000313359">
    <property type="component" value="Unassembled WGS sequence"/>
</dbReference>
<accession>A0A5C2SG83</accession>
<comment type="subcellular location">
    <subcellularLocation>
        <location evidence="1">Nucleus</location>
    </subcellularLocation>
</comment>
<dbReference type="EMBL" id="ML122258">
    <property type="protein sequence ID" value="RPD62772.1"/>
    <property type="molecule type" value="Genomic_DNA"/>
</dbReference>
<feature type="compositionally biased region" description="Basic residues" evidence="5">
    <location>
        <begin position="1"/>
        <end position="16"/>
    </location>
</feature>
<feature type="domain" description="Sas10 C-terminal" evidence="6">
    <location>
        <begin position="625"/>
        <end position="698"/>
    </location>
</feature>
<feature type="region of interest" description="Disordered" evidence="5">
    <location>
        <begin position="504"/>
        <end position="672"/>
    </location>
</feature>
<evidence type="ECO:0000256" key="4">
    <source>
        <dbReference type="ARBA" id="ARBA00023242"/>
    </source>
</evidence>
<reference evidence="7" key="1">
    <citation type="journal article" date="2018" name="Genome Biol. Evol.">
        <title>Genomics and development of Lentinus tigrinus, a white-rot wood-decaying mushroom with dimorphic fruiting bodies.</title>
        <authorList>
            <person name="Wu B."/>
            <person name="Xu Z."/>
            <person name="Knudson A."/>
            <person name="Carlson A."/>
            <person name="Chen N."/>
            <person name="Kovaka S."/>
            <person name="LaButti K."/>
            <person name="Lipzen A."/>
            <person name="Pennachio C."/>
            <person name="Riley R."/>
            <person name="Schakwitz W."/>
            <person name="Umezawa K."/>
            <person name="Ohm R.A."/>
            <person name="Grigoriev I.V."/>
            <person name="Nagy L.G."/>
            <person name="Gibbons J."/>
            <person name="Hibbett D."/>
        </authorList>
    </citation>
    <scope>NUCLEOTIDE SEQUENCE [LARGE SCALE GENOMIC DNA]</scope>
    <source>
        <strain evidence="7">ALCF2SS1-6</strain>
    </source>
</reference>
<evidence type="ECO:0000256" key="1">
    <source>
        <dbReference type="ARBA" id="ARBA00004123"/>
    </source>
</evidence>
<evidence type="ECO:0000256" key="2">
    <source>
        <dbReference type="ARBA" id="ARBA00010979"/>
    </source>
</evidence>
<dbReference type="InterPro" id="IPR007146">
    <property type="entry name" value="Sas10/Utp3/C1D"/>
</dbReference>
<sequence>MVRRRSGKAKAAHSKPRGVDRKDSKIKRWNKASDIPMDEEDQFHASRDKILLDGDDGGGSDDGDEDEVFALKGMPDDGSSEDEDQDEGAEYGDDDDDIDEVHYAAAEESAKKDKKKKGKAKGKKGKKDESEEEDEEDDSEEEEGWGTKKSAYYASNAEQIESDDEEANELEEQEAKRLQTKARDAMADDDFGLGDIAEGAPEVDGFVDEPALPAVQQLPQDKQSLLRHLEKTNPEALALAHDWEDVAHSLVTSKAKIDKLQAENPNALSLSMMHLHYQALLTYATTLAFYLHLRTSEKYVQRPDLLQSHPILQRLLTLKQSLHTLEELDFAASDSDLSGSDLDDLDDDESELDWMADAQDLWSGNNTLRKKGKGLEQDELAELLREANALMGADGELDDAPRSKKAKRKSSSKSALADEPEPPKKKRKAADAGAGAKAVVPVFDLVEPELPPSKGKRKTKASPAAAPTDDVYGEATALDVADAADKQARKKSLRFHVARIESTAARRAGARAGAIGGDDDIPYRERKREKEARLAKEVAKARARGDDLDDVDPELEVGMGDGDASGTKGKKRRRGEEDEGSEGSGGEDGYYELVQRKTKEKKEKKKQEYEAALAAARHVHEEGVDGPRSLTSAILKNRGLTPKRGKVNKNPRVKKRQKYEQAKKRVASQKAVYKGGMDASRYSGEKTGISQTVKGVRL</sequence>
<keyword evidence="8" id="KW-1185">Reference proteome</keyword>
<feature type="compositionally biased region" description="Basic and acidic residues" evidence="5">
    <location>
        <begin position="521"/>
        <end position="546"/>
    </location>
</feature>
<feature type="compositionally biased region" description="Acidic residues" evidence="5">
    <location>
        <begin position="160"/>
        <end position="172"/>
    </location>
</feature>
<name>A0A5C2SG83_9APHY</name>
<dbReference type="AlphaFoldDB" id="A0A5C2SG83"/>
<feature type="region of interest" description="Disordered" evidence="5">
    <location>
        <begin position="392"/>
        <end position="471"/>
    </location>
</feature>
<feature type="compositionally biased region" description="Acidic residues" evidence="5">
    <location>
        <begin position="78"/>
        <end position="99"/>
    </location>
</feature>
<evidence type="ECO:0000256" key="3">
    <source>
        <dbReference type="ARBA" id="ARBA00022553"/>
    </source>
</evidence>
<feature type="compositionally biased region" description="Basic residues" evidence="5">
    <location>
        <begin position="641"/>
        <end position="657"/>
    </location>
</feature>
<feature type="compositionally biased region" description="Basic and acidic residues" evidence="5">
    <location>
        <begin position="594"/>
        <end position="609"/>
    </location>
</feature>
<gene>
    <name evidence="7" type="ORF">L227DRAFT_522631</name>
</gene>
<dbReference type="PANTHER" id="PTHR13237:SF8">
    <property type="entry name" value="SOMETHING ABOUT SILENCING PROTEIN 10"/>
    <property type="match status" value="1"/>
</dbReference>
<organism evidence="7 8">
    <name type="scientific">Lentinus tigrinus ALCF2SS1-6</name>
    <dbReference type="NCBI Taxonomy" id="1328759"/>
    <lineage>
        <taxon>Eukaryota</taxon>
        <taxon>Fungi</taxon>
        <taxon>Dikarya</taxon>
        <taxon>Basidiomycota</taxon>
        <taxon>Agaricomycotina</taxon>
        <taxon>Agaricomycetes</taxon>
        <taxon>Polyporales</taxon>
        <taxon>Polyporaceae</taxon>
        <taxon>Lentinus</taxon>
    </lineage>
</organism>
<comment type="similarity">
    <text evidence="2">Belongs to the SAS10 family.</text>
</comment>
<dbReference type="Pfam" id="PF04000">
    <property type="entry name" value="Sas10_Utp3"/>
    <property type="match status" value="1"/>
</dbReference>